<dbReference type="InterPro" id="IPR009875">
    <property type="entry name" value="PilZ_domain"/>
</dbReference>
<organism evidence="2 3">
    <name type="scientific">Candidatus Korobacter versatilis</name>
    <dbReference type="NCBI Taxonomy" id="658062"/>
    <lineage>
        <taxon>Bacteria</taxon>
        <taxon>Pseudomonadati</taxon>
        <taxon>Acidobacteriota</taxon>
        <taxon>Terriglobia</taxon>
        <taxon>Terriglobales</taxon>
        <taxon>Candidatus Korobacteraceae</taxon>
        <taxon>Candidatus Korobacter</taxon>
    </lineage>
</organism>
<evidence type="ECO:0000313" key="2">
    <source>
        <dbReference type="EMBL" id="MBI2678129.1"/>
    </source>
</evidence>
<accession>A0A932A9J8</accession>
<dbReference type="AlphaFoldDB" id="A0A932A9J8"/>
<comment type="caution">
    <text evidence="2">The sequence shown here is derived from an EMBL/GenBank/DDBJ whole genome shotgun (WGS) entry which is preliminary data.</text>
</comment>
<reference evidence="2" key="1">
    <citation type="submission" date="2020-07" db="EMBL/GenBank/DDBJ databases">
        <title>Huge and variable diversity of episymbiotic CPR bacteria and DPANN archaea in groundwater ecosystems.</title>
        <authorList>
            <person name="He C.Y."/>
            <person name="Keren R."/>
            <person name="Whittaker M."/>
            <person name="Farag I.F."/>
            <person name="Doudna J."/>
            <person name="Cate J.H.D."/>
            <person name="Banfield J.F."/>
        </authorList>
    </citation>
    <scope>NUCLEOTIDE SEQUENCE</scope>
    <source>
        <strain evidence="2">NC_groundwater_580_Pr5_B-0.1um_64_19</strain>
    </source>
</reference>
<dbReference type="Gene3D" id="2.40.10.220">
    <property type="entry name" value="predicted glycosyltransferase like domains"/>
    <property type="match status" value="1"/>
</dbReference>
<dbReference type="Pfam" id="PF07238">
    <property type="entry name" value="PilZ"/>
    <property type="match status" value="1"/>
</dbReference>
<dbReference type="GO" id="GO:0035438">
    <property type="term" value="F:cyclic-di-GMP binding"/>
    <property type="evidence" value="ECO:0007669"/>
    <property type="project" value="InterPro"/>
</dbReference>
<proteinExistence type="predicted"/>
<protein>
    <submittedName>
        <fullName evidence="2">PilZ domain-containing protein</fullName>
    </submittedName>
</protein>
<feature type="domain" description="PilZ" evidence="1">
    <location>
        <begin position="128"/>
        <end position="216"/>
    </location>
</feature>
<dbReference type="EMBL" id="JACPNR010000006">
    <property type="protein sequence ID" value="MBI2678129.1"/>
    <property type="molecule type" value="Genomic_DNA"/>
</dbReference>
<evidence type="ECO:0000259" key="1">
    <source>
        <dbReference type="Pfam" id="PF07238"/>
    </source>
</evidence>
<dbReference type="SUPFAM" id="SSF141371">
    <property type="entry name" value="PilZ domain-like"/>
    <property type="match status" value="1"/>
</dbReference>
<evidence type="ECO:0000313" key="3">
    <source>
        <dbReference type="Proteomes" id="UP000779809"/>
    </source>
</evidence>
<name>A0A932A9J8_9BACT</name>
<gene>
    <name evidence="2" type="ORF">HYX28_05060</name>
</gene>
<sequence length="225" mass="24140">MAGDVVPVYGAHTAHRPRIAAFGFESGERDRFQLAFRNVKLAVEVVPLAAPPAGQTFDAAILHADEAAPALLGALRSSNRRMILYLVGPMPQIARLAQFGVNAALEGMTEAAITRAIEHTYLLLAGKLRRYTRVPLYVPVNIHAGGMSFTAITEDLSGGGVSVNSAPSSVLRMGEAVTVRLQLPGNETLLIPGIICRVSGGQVGVQFSRGPEQDRLRKWVDDFLE</sequence>
<dbReference type="Proteomes" id="UP000779809">
    <property type="component" value="Unassembled WGS sequence"/>
</dbReference>